<keyword evidence="2" id="KW-0645">Protease</keyword>
<dbReference type="RefSeq" id="WP_381841797.1">
    <property type="nucleotide sequence ID" value="NZ_JBHYTS010000028.1"/>
</dbReference>
<dbReference type="InterPro" id="IPR000064">
    <property type="entry name" value="NLP_P60_dom"/>
</dbReference>
<evidence type="ECO:0000256" key="4">
    <source>
        <dbReference type="ARBA" id="ARBA00022807"/>
    </source>
</evidence>
<dbReference type="Gene3D" id="3.90.1720.10">
    <property type="entry name" value="endopeptidase domain like (from Nostoc punctiforme)"/>
    <property type="match status" value="1"/>
</dbReference>
<feature type="domain" description="NlpC/P60" evidence="7">
    <location>
        <begin position="273"/>
        <end position="395"/>
    </location>
</feature>
<feature type="compositionally biased region" description="Basic and acidic residues" evidence="5">
    <location>
        <begin position="47"/>
        <end position="66"/>
    </location>
</feature>
<feature type="compositionally biased region" description="Basic and acidic residues" evidence="5">
    <location>
        <begin position="193"/>
        <end position="220"/>
    </location>
</feature>
<feature type="region of interest" description="Disordered" evidence="5">
    <location>
        <begin position="167"/>
        <end position="220"/>
    </location>
</feature>
<sequence length="395" mass="40963">MASHRRTRPAVTRVADLGIPAPATAALAPVALFSPAAEDSPAGDTVRPSREEIQRKIDDLYRRAESSTEQAVPPRTPTAGERPAGTERAERTEGAARAERAARRADMLTRAREMLGALTAAQNRTAPDAPEAAAELLAGTPQGYYDPAQVVSRLTARQRSLVQNHTAPANPAVPANPTTAAVPAAPRSVIPRQRQESVSVREVRGPQELREAPSAPRHDIRSAKAAVQHKLATARALLSRAAAPLPPVPSAAPAAPVPSAAPVAPVAPDTSYAPKAAKALAFARAQIGKPYVWGAAGPGSYDCSGLTQAAWKAAGVTLPRTIPGQAGAGRTIPPAEAVPGDLVLFRNEEHDGIGHIGVYAGDGMMIHAPRPGGYVCEEPIHRAGGPAVEGVVRPA</sequence>
<dbReference type="EMBL" id="JBHYTS010000028">
    <property type="protein sequence ID" value="MFE1752653.1"/>
    <property type="molecule type" value="Genomic_DNA"/>
</dbReference>
<evidence type="ECO:0000313" key="8">
    <source>
        <dbReference type="EMBL" id="MFE1752653.1"/>
    </source>
</evidence>
<evidence type="ECO:0000256" key="2">
    <source>
        <dbReference type="ARBA" id="ARBA00022670"/>
    </source>
</evidence>
<evidence type="ECO:0000256" key="3">
    <source>
        <dbReference type="ARBA" id="ARBA00022801"/>
    </source>
</evidence>
<feature type="compositionally biased region" description="Low complexity" evidence="5">
    <location>
        <begin position="167"/>
        <end position="186"/>
    </location>
</feature>
<dbReference type="Proteomes" id="UP001599756">
    <property type="component" value="Unassembled WGS sequence"/>
</dbReference>
<gene>
    <name evidence="8" type="ORF">ACFW88_19260</name>
</gene>
<keyword evidence="9" id="KW-1185">Reference proteome</keyword>
<comment type="caution">
    <text evidence="8">The sequence shown here is derived from an EMBL/GenBank/DDBJ whole genome shotgun (WGS) entry which is preliminary data.</text>
</comment>
<dbReference type="PANTHER" id="PTHR47359">
    <property type="entry name" value="PEPTIDOGLYCAN DL-ENDOPEPTIDASE CWLO"/>
    <property type="match status" value="1"/>
</dbReference>
<reference evidence="8 9" key="1">
    <citation type="submission" date="2024-09" db="EMBL/GenBank/DDBJ databases">
        <title>The Natural Products Discovery Center: Release of the First 8490 Sequenced Strains for Exploring Actinobacteria Biosynthetic Diversity.</title>
        <authorList>
            <person name="Kalkreuter E."/>
            <person name="Kautsar S.A."/>
            <person name="Yang D."/>
            <person name="Bader C.D."/>
            <person name="Teijaro C.N."/>
            <person name="Fluegel L."/>
            <person name="Davis C.M."/>
            <person name="Simpson J.R."/>
            <person name="Lauterbach L."/>
            <person name="Steele A.D."/>
            <person name="Gui C."/>
            <person name="Meng S."/>
            <person name="Li G."/>
            <person name="Viehrig K."/>
            <person name="Ye F."/>
            <person name="Su P."/>
            <person name="Kiefer A.F."/>
            <person name="Nichols A."/>
            <person name="Cepeda A.J."/>
            <person name="Yan W."/>
            <person name="Fan B."/>
            <person name="Jiang Y."/>
            <person name="Adhikari A."/>
            <person name="Zheng C.-J."/>
            <person name="Schuster L."/>
            <person name="Cowan T.M."/>
            <person name="Smanski M.J."/>
            <person name="Chevrette M.G."/>
            <person name="De Carvalho L.P.S."/>
            <person name="Shen B."/>
        </authorList>
    </citation>
    <scope>NUCLEOTIDE SEQUENCE [LARGE SCALE GENOMIC DNA]</scope>
    <source>
        <strain evidence="8 9">NPDC059500</strain>
    </source>
</reference>
<dbReference type="Pfam" id="PF00877">
    <property type="entry name" value="NLPC_P60"/>
    <property type="match status" value="1"/>
</dbReference>
<keyword evidence="4" id="KW-0788">Thiol protease</keyword>
<dbReference type="SUPFAM" id="SSF54001">
    <property type="entry name" value="Cysteine proteinases"/>
    <property type="match status" value="1"/>
</dbReference>
<comment type="similarity">
    <text evidence="1">Belongs to the peptidase C40 family.</text>
</comment>
<evidence type="ECO:0000313" key="9">
    <source>
        <dbReference type="Proteomes" id="UP001599756"/>
    </source>
</evidence>
<evidence type="ECO:0000256" key="5">
    <source>
        <dbReference type="SAM" id="MobiDB-lite"/>
    </source>
</evidence>
<feature type="region of interest" description="Disordered" evidence="5">
    <location>
        <begin position="34"/>
        <end position="101"/>
    </location>
</feature>
<keyword evidence="3" id="KW-0378">Hydrolase</keyword>
<dbReference type="InterPro" id="IPR038765">
    <property type="entry name" value="Papain-like_cys_pep_sf"/>
</dbReference>
<proteinExistence type="inferred from homology"/>
<name>A0ABW6H7P8_9ACTN</name>
<dbReference type="PANTHER" id="PTHR47359:SF3">
    <property type="entry name" value="NLP_P60 DOMAIN-CONTAINING PROTEIN-RELATED"/>
    <property type="match status" value="1"/>
</dbReference>
<accession>A0ABW6H7P8</accession>
<evidence type="ECO:0000256" key="6">
    <source>
        <dbReference type="SAM" id="SignalP"/>
    </source>
</evidence>
<feature type="chain" id="PRO_5046716175" evidence="6">
    <location>
        <begin position="26"/>
        <end position="395"/>
    </location>
</feature>
<keyword evidence="6" id="KW-0732">Signal</keyword>
<dbReference type="PROSITE" id="PS51935">
    <property type="entry name" value="NLPC_P60"/>
    <property type="match status" value="1"/>
</dbReference>
<organism evidence="8 9">
    <name type="scientific">Streptomyces anandii</name>
    <dbReference type="NCBI Taxonomy" id="285454"/>
    <lineage>
        <taxon>Bacteria</taxon>
        <taxon>Bacillati</taxon>
        <taxon>Actinomycetota</taxon>
        <taxon>Actinomycetes</taxon>
        <taxon>Kitasatosporales</taxon>
        <taxon>Streptomycetaceae</taxon>
        <taxon>Streptomyces</taxon>
    </lineage>
</organism>
<evidence type="ECO:0000259" key="7">
    <source>
        <dbReference type="PROSITE" id="PS51935"/>
    </source>
</evidence>
<evidence type="ECO:0000256" key="1">
    <source>
        <dbReference type="ARBA" id="ARBA00007074"/>
    </source>
</evidence>
<dbReference type="InterPro" id="IPR051794">
    <property type="entry name" value="PG_Endopeptidase_C40"/>
</dbReference>
<protein>
    <submittedName>
        <fullName evidence="8">C40 family peptidase</fullName>
    </submittedName>
</protein>
<feature type="signal peptide" evidence="6">
    <location>
        <begin position="1"/>
        <end position="25"/>
    </location>
</feature>
<feature type="compositionally biased region" description="Basic and acidic residues" evidence="5">
    <location>
        <begin position="84"/>
        <end position="101"/>
    </location>
</feature>